<accession>A0ABW5KE71</accession>
<dbReference type="PANTHER" id="PTHR30348:SF4">
    <property type="entry name" value="DUF72 DOMAIN-CONTAINING PROTEIN"/>
    <property type="match status" value="1"/>
</dbReference>
<proteinExistence type="predicted"/>
<dbReference type="RefSeq" id="WP_380900105.1">
    <property type="nucleotide sequence ID" value="NZ_JBHUEG010000002.1"/>
</dbReference>
<keyword evidence="2" id="KW-1185">Reference proteome</keyword>
<dbReference type="Proteomes" id="UP001597545">
    <property type="component" value="Unassembled WGS sequence"/>
</dbReference>
<evidence type="ECO:0000313" key="2">
    <source>
        <dbReference type="Proteomes" id="UP001597545"/>
    </source>
</evidence>
<organism evidence="1 2">
    <name type="scientific">Sphingobacterium suaedae</name>
    <dbReference type="NCBI Taxonomy" id="1686402"/>
    <lineage>
        <taxon>Bacteria</taxon>
        <taxon>Pseudomonadati</taxon>
        <taxon>Bacteroidota</taxon>
        <taxon>Sphingobacteriia</taxon>
        <taxon>Sphingobacteriales</taxon>
        <taxon>Sphingobacteriaceae</taxon>
        <taxon>Sphingobacterium</taxon>
    </lineage>
</organism>
<sequence length="248" mass="28472">MKSAFYTGTSGIVLPYKNKSFYPASLHDKSRLGVYSVLCNSLEVNSSFYKIPQARTVARWCTEVAGDFRFTFKLWKGITHLKNLDFNPADVHLFMQIVREAAEKRGCLLIQFPPSMSFSSFHQLEKLLNTLRQSDPEYVWPLCVEFRHSSWHRCETIQLLRNHGAFMVLHDKGATGIRLEQAWGDIVYLRLHGPDGDYRGSYDEATLAEYASYVNDWLSNGKEVYVYFNNTIGDALNNLSVLKSYILS</sequence>
<evidence type="ECO:0000313" key="1">
    <source>
        <dbReference type="EMBL" id="MFD2546378.1"/>
    </source>
</evidence>
<dbReference type="InterPro" id="IPR002763">
    <property type="entry name" value="DUF72"/>
</dbReference>
<dbReference type="Gene3D" id="3.20.20.410">
    <property type="entry name" value="Protein of unknown function UPF0759"/>
    <property type="match status" value="1"/>
</dbReference>
<dbReference type="EMBL" id="JBHULR010000001">
    <property type="protein sequence ID" value="MFD2546378.1"/>
    <property type="molecule type" value="Genomic_DNA"/>
</dbReference>
<comment type="caution">
    <text evidence="1">The sequence shown here is derived from an EMBL/GenBank/DDBJ whole genome shotgun (WGS) entry which is preliminary data.</text>
</comment>
<dbReference type="InterPro" id="IPR036520">
    <property type="entry name" value="UPF0759_sf"/>
</dbReference>
<protein>
    <submittedName>
        <fullName evidence="1">DUF72 domain-containing protein</fullName>
    </submittedName>
</protein>
<gene>
    <name evidence="1" type="ORF">ACFSR5_01830</name>
</gene>
<name>A0ABW5KE71_9SPHI</name>
<reference evidence="2" key="1">
    <citation type="journal article" date="2019" name="Int. J. Syst. Evol. Microbiol.">
        <title>The Global Catalogue of Microorganisms (GCM) 10K type strain sequencing project: providing services to taxonomists for standard genome sequencing and annotation.</title>
        <authorList>
            <consortium name="The Broad Institute Genomics Platform"/>
            <consortium name="The Broad Institute Genome Sequencing Center for Infectious Disease"/>
            <person name="Wu L."/>
            <person name="Ma J."/>
        </authorList>
    </citation>
    <scope>NUCLEOTIDE SEQUENCE [LARGE SCALE GENOMIC DNA]</scope>
    <source>
        <strain evidence="2">KCTC 42662</strain>
    </source>
</reference>
<dbReference type="SUPFAM" id="SSF117396">
    <property type="entry name" value="TM1631-like"/>
    <property type="match status" value="1"/>
</dbReference>
<dbReference type="Pfam" id="PF01904">
    <property type="entry name" value="DUF72"/>
    <property type="match status" value="1"/>
</dbReference>
<dbReference type="PANTHER" id="PTHR30348">
    <property type="entry name" value="UNCHARACTERIZED PROTEIN YECE"/>
    <property type="match status" value="1"/>
</dbReference>